<gene>
    <name evidence="2" type="ORF">E1218_17765</name>
</gene>
<name>A0A4R4X035_9ACTN</name>
<organism evidence="2 3">
    <name type="scientific">Kribbella turkmenica</name>
    <dbReference type="NCBI Taxonomy" id="2530375"/>
    <lineage>
        <taxon>Bacteria</taxon>
        <taxon>Bacillati</taxon>
        <taxon>Actinomycetota</taxon>
        <taxon>Actinomycetes</taxon>
        <taxon>Propionibacteriales</taxon>
        <taxon>Kribbellaceae</taxon>
        <taxon>Kribbella</taxon>
    </lineage>
</organism>
<accession>A0A4R4X035</accession>
<dbReference type="RefSeq" id="WP_132321496.1">
    <property type="nucleotide sequence ID" value="NZ_SMKR01000072.1"/>
</dbReference>
<dbReference type="AlphaFoldDB" id="A0A4R4X035"/>
<comment type="caution">
    <text evidence="2">The sequence shown here is derived from an EMBL/GenBank/DDBJ whole genome shotgun (WGS) entry which is preliminary data.</text>
</comment>
<evidence type="ECO:0000313" key="2">
    <source>
        <dbReference type="EMBL" id="TDD23480.1"/>
    </source>
</evidence>
<protein>
    <submittedName>
        <fullName evidence="2">LamG domain-containing protein</fullName>
    </submittedName>
</protein>
<dbReference type="SUPFAM" id="SSF49899">
    <property type="entry name" value="Concanavalin A-like lectins/glucanases"/>
    <property type="match status" value="1"/>
</dbReference>
<dbReference type="EMBL" id="SMKR01000072">
    <property type="protein sequence ID" value="TDD23480.1"/>
    <property type="molecule type" value="Genomic_DNA"/>
</dbReference>
<sequence length="279" mass="29998">MTGRRRAVLAALLLIEAATMTTTAAAGATCPTSAYDTRVLADAPIAYWPLGTIPAQQPSAPDCSGHGHIGTYVNTPNTTTMPNGDLAQQFDGSTQYVEFPDAPDLSLTATGRLTIEAWMRPATLQFTDQEGSGYVHWLGKGTSNQQEYVARMYSQVNSENRPNRISGYAFNLTGGLGVGSYFQDPVSTAEWIHVVIVINTADTSGSYPSGYTRIYKNGVLRDTDSLAGLDITPGNGTAPFRIGTRDFASYFEGRIGKVAIYDYELSAADIADHNNTMRA</sequence>
<evidence type="ECO:0000256" key="1">
    <source>
        <dbReference type="SAM" id="SignalP"/>
    </source>
</evidence>
<dbReference type="InterPro" id="IPR013320">
    <property type="entry name" value="ConA-like_dom_sf"/>
</dbReference>
<feature type="signal peptide" evidence="1">
    <location>
        <begin position="1"/>
        <end position="24"/>
    </location>
</feature>
<reference evidence="2 3" key="1">
    <citation type="submission" date="2019-02" db="EMBL/GenBank/DDBJ databases">
        <title>Draft genome sequences of novel Actinobacteria.</title>
        <authorList>
            <person name="Sahin N."/>
            <person name="Ay H."/>
            <person name="Saygin H."/>
        </authorList>
    </citation>
    <scope>NUCLEOTIDE SEQUENCE [LARGE SCALE GENOMIC DNA]</scope>
    <source>
        <strain evidence="2 3">16K104</strain>
    </source>
</reference>
<keyword evidence="3" id="KW-1185">Reference proteome</keyword>
<proteinExistence type="predicted"/>
<keyword evidence="1" id="KW-0732">Signal</keyword>
<dbReference type="OrthoDB" id="9802683at2"/>
<feature type="chain" id="PRO_5039136038" evidence="1">
    <location>
        <begin position="25"/>
        <end position="279"/>
    </location>
</feature>
<dbReference type="Pfam" id="PF13385">
    <property type="entry name" value="Laminin_G_3"/>
    <property type="match status" value="1"/>
</dbReference>
<dbReference type="Gene3D" id="2.60.120.200">
    <property type="match status" value="1"/>
</dbReference>
<dbReference type="Proteomes" id="UP000295172">
    <property type="component" value="Unassembled WGS sequence"/>
</dbReference>
<evidence type="ECO:0000313" key="3">
    <source>
        <dbReference type="Proteomes" id="UP000295172"/>
    </source>
</evidence>